<dbReference type="RefSeq" id="WP_110841911.1">
    <property type="nucleotide sequence ID" value="NZ_QJVJ01000009.1"/>
</dbReference>
<sequence length="287" mass="30508">MSTNMRTAIKARLAAELPALGGRCYDWHEPTGTTVKPFATVKPAEYAAEVENAPWCGTKAVFEIALYADKSAAADLDALVAEAEQALDGIKLSAGPSEPGFTCRFEGFAGSERIEETVQALVRILRIAVVAAGSDSAASASSADEWLEALCGWTSAAAGADWSVYRQQWPQDYAAPAVLWRIEQAESENRDAASAELRKRMVGHVVGRTDAERYAMVGTLAAELGRLTRLSIDPIGKQAVQPGLVTGDYRPDGLTAGQITVTFRQIVPKSSPNAPLIGDVHYGGGLN</sequence>
<gene>
    <name evidence="1" type="ORF">DLM86_20425</name>
</gene>
<evidence type="ECO:0000313" key="2">
    <source>
        <dbReference type="Proteomes" id="UP000247476"/>
    </source>
</evidence>
<keyword evidence="2" id="KW-1185">Reference proteome</keyword>
<accession>A0A2V5K1P8</accession>
<dbReference type="Proteomes" id="UP000247476">
    <property type="component" value="Unassembled WGS sequence"/>
</dbReference>
<dbReference type="EMBL" id="QJVJ01000009">
    <property type="protein sequence ID" value="PYI52542.1"/>
    <property type="molecule type" value="Genomic_DNA"/>
</dbReference>
<dbReference type="AlphaFoldDB" id="A0A2V5K1P8"/>
<proteinExistence type="predicted"/>
<name>A0A2V5K1P8_9BACL</name>
<dbReference type="OrthoDB" id="1679953at2"/>
<protein>
    <submittedName>
        <fullName evidence="1">Uncharacterized protein</fullName>
    </submittedName>
</protein>
<evidence type="ECO:0000313" key="1">
    <source>
        <dbReference type="EMBL" id="PYI52542.1"/>
    </source>
</evidence>
<reference evidence="1 2" key="1">
    <citation type="submission" date="2018-05" db="EMBL/GenBank/DDBJ databases">
        <title>Paenibacillus flagellatus sp. nov., isolated from selenium mineral soil.</title>
        <authorList>
            <person name="Dai X."/>
        </authorList>
    </citation>
    <scope>NUCLEOTIDE SEQUENCE [LARGE SCALE GENOMIC DNA]</scope>
    <source>
        <strain evidence="1 2">DXL2</strain>
    </source>
</reference>
<organism evidence="1 2">
    <name type="scientific">Paenibacillus flagellatus</name>
    <dbReference type="NCBI Taxonomy" id="2211139"/>
    <lineage>
        <taxon>Bacteria</taxon>
        <taxon>Bacillati</taxon>
        <taxon>Bacillota</taxon>
        <taxon>Bacilli</taxon>
        <taxon>Bacillales</taxon>
        <taxon>Paenibacillaceae</taxon>
        <taxon>Paenibacillus</taxon>
    </lineage>
</organism>
<comment type="caution">
    <text evidence="1">The sequence shown here is derived from an EMBL/GenBank/DDBJ whole genome shotgun (WGS) entry which is preliminary data.</text>
</comment>